<reference evidence="1" key="1">
    <citation type="submission" date="2002-05" db="EMBL/GenBank/DDBJ databases">
        <authorList>
            <person name="El-Sayed N.M."/>
            <person name="Khalak H."/>
            <person name="Adams M.D."/>
        </authorList>
    </citation>
    <scope>NUCLEOTIDE SEQUENCE</scope>
    <source>
        <strain evidence="1">GUTat10.1</strain>
    </source>
</reference>
<dbReference type="InParanoid" id="Q57ZF4"/>
<dbReference type="VEuPathDB" id="TriTrypDB:Tb927.7.5350"/>
<reference evidence="2 3" key="3">
    <citation type="journal article" date="2005" name="Science">
        <title>The genome of the African trypanosome Trypanosoma brucei.</title>
        <authorList>
            <person name="Berriman M."/>
            <person name="Ghedin E."/>
            <person name="Hertz-Fowler C."/>
            <person name="Blandin G."/>
            <person name="Renauld H."/>
            <person name="Bartholomeu D.C."/>
            <person name="Lennard N.J."/>
            <person name="Caler E."/>
            <person name="Hamlin N.E."/>
            <person name="Haas B."/>
            <person name="Bohme U."/>
            <person name="Hannick L."/>
            <person name="Aslett M.A."/>
            <person name="Shallom J."/>
            <person name="Marcello L."/>
            <person name="Hou L."/>
            <person name="Wickstead B."/>
            <person name="Alsmark U.C."/>
            <person name="Arrowsmith C."/>
            <person name="Atkin R.J."/>
            <person name="Barron A.J."/>
            <person name="Bringaud F."/>
            <person name="Brooks K."/>
            <person name="Carrington M."/>
            <person name="Cherevach I."/>
            <person name="Chillingworth T.J."/>
            <person name="Churcher C."/>
            <person name="Clark L.N."/>
            <person name="Corton C.H."/>
            <person name="Cronin A."/>
            <person name="Davies R.M."/>
            <person name="Doggett J."/>
            <person name="Djikeng A."/>
            <person name="Feldblyum T."/>
            <person name="Field M.C."/>
            <person name="Fraser A."/>
            <person name="Goodhead I."/>
            <person name="Hance Z."/>
            <person name="Harper D."/>
            <person name="Harris B.R."/>
            <person name="Hauser H."/>
            <person name="Hostetler J."/>
            <person name="Ivens A."/>
            <person name="Jagels K."/>
            <person name="Johnson D."/>
            <person name="Johnson J."/>
            <person name="Jones K."/>
            <person name="Kerhornou A.X."/>
            <person name="Koo H."/>
            <person name="Larke N."/>
            <person name="Landfear S."/>
            <person name="Larkin C."/>
            <person name="Leech V."/>
            <person name="Line A."/>
            <person name="Lord A."/>
            <person name="Macleod A."/>
            <person name="Mooney P.J."/>
            <person name="Moule S."/>
            <person name="Martin D.M."/>
            <person name="Morgan G.W."/>
            <person name="Mungall K."/>
            <person name="Norbertczak H."/>
            <person name="Ormond D."/>
            <person name="Pai G."/>
            <person name="Peacock C.S."/>
            <person name="Peterson J."/>
            <person name="Quail M.A."/>
            <person name="Rabbinowitsch E."/>
            <person name="Rajandream M.A."/>
            <person name="Reitter C."/>
            <person name="Salzberg S.L."/>
            <person name="Sanders M."/>
            <person name="Schobel S."/>
            <person name="Sharp S."/>
            <person name="Simmonds M."/>
            <person name="Simpson A.J."/>
            <person name="Tallon L."/>
            <person name="Turner C.M."/>
            <person name="Tait A."/>
            <person name="Tivey A.R."/>
            <person name="Van Aken S."/>
            <person name="Walker D."/>
            <person name="Wanless D."/>
            <person name="Wang S."/>
            <person name="White B."/>
            <person name="White O."/>
            <person name="Whitehead S."/>
            <person name="Woodward J."/>
            <person name="Wortman J."/>
            <person name="Adams M.D."/>
            <person name="Embley T.M."/>
            <person name="Gull K."/>
            <person name="Ullu E."/>
            <person name="Barry J.D."/>
            <person name="Fairlamb A.H."/>
            <person name="Opperdoes F."/>
            <person name="Barrell B.G."/>
            <person name="Donelson J.E."/>
            <person name="Hall N."/>
            <person name="Fraser C.M."/>
            <person name="Melville S.E."/>
            <person name="El-Sayed N.M."/>
        </authorList>
    </citation>
    <scope>NUCLEOTIDE SEQUENCE [LARGE SCALE GENOMIC DNA]</scope>
    <source>
        <strain evidence="2 3">927/4 GUTat10.1</strain>
    </source>
</reference>
<dbReference type="EMBL" id="CP000070">
    <property type="protein sequence ID" value="AAZ12599.1"/>
    <property type="molecule type" value="Genomic_DNA"/>
</dbReference>
<dbReference type="RefSeq" id="XP_846158.1">
    <property type="nucleotide sequence ID" value="XM_841065.1"/>
</dbReference>
<keyword evidence="3" id="KW-1185">Reference proteome</keyword>
<gene>
    <name evidence="2" type="primary">Tb07.27E10.710</name>
    <name evidence="1" type="ORF">Tb927.7.5350</name>
</gene>
<dbReference type="OrthoDB" id="250258at2759"/>
<dbReference type="GeneID" id="3658744"/>
<dbReference type="GO" id="GO:0005739">
    <property type="term" value="C:mitochondrion"/>
    <property type="evidence" value="ECO:0006056"/>
    <property type="project" value="Others"/>
</dbReference>
<dbReference type="Proteomes" id="UP000008524">
    <property type="component" value="Chromosome 7"/>
</dbReference>
<evidence type="ECO:0000313" key="1">
    <source>
        <dbReference type="EMBL" id="AAX79527.1"/>
    </source>
</evidence>
<accession>D6XJ66</accession>
<sequence length="516" mass="58120">MLRERSCSCSCTSEACGRLHSCSCTFSSDSCGERRPNRIRQRALDVSAYMSSQPLSMSSRHNTDCSCSCSCDCSCSSSCSCSTGCDSSRSCSCSCSCSCCRSAYSSACRTCGRGNDDQSDAERAPHYPSCQYSEDFLSVAPLLIRFGAFPPPRPPEAPPVRMFPTPSGLLPPPEPLRASTTTTETTQSLVSTRSAEGSDIITTVSSGELRAAAEVTSMHRSIGMQTEIESRERGASPIRKAKTDVGTNTEMTLELLDQQQATLQQQTMILHQHMERCVILERQRYEVDCEHAAFCEDVRRWQELQRETAVAQFIVAVEKSYSDVKVQEEEGRALLKTFMDFSSQSVISLQQNCIDQVQHQMTFAHQQRTILEGKHYDVIVDELWHRLAVVEMEEESRRNLHVLYDTISDMRRARERMTAAEAEVEHEKEITASVRRDLQDVLQREKELQLKYLYILRVPTTTIISRDYKNNDGPVGGHDEWDDDMPVHVRFSRAHRAAVEAVSAKRRCSLELKCFL</sequence>
<dbReference type="OMA" id="HERIGQE"/>
<reference evidence="2" key="5">
    <citation type="submission" date="2005-04" db="EMBL/GenBank/DDBJ databases">
        <title>Sequencing, closure, and annotation of Trypanosoma brucei chromosomes 2 through 8.</title>
        <authorList>
            <person name="Ghedin E."/>
            <person name="Blandin G."/>
            <person name="Bartholomeu D."/>
            <person name="Caler E."/>
            <person name="Haas B."/>
            <person name="Hannick L."/>
            <person name="Shallom J."/>
            <person name="Hou L."/>
            <person name="Djikeng A."/>
            <person name="Feldblyum T."/>
            <person name="Hostetler J."/>
            <person name="Johnson J."/>
            <person name="Jones K."/>
            <person name="Koo H.L."/>
            <person name="Larkin C."/>
            <person name="Pai G."/>
            <person name="Peterson J."/>
            <person name="Khalak H.G."/>
            <person name="Salzberg S."/>
            <person name="Simpson A.J."/>
            <person name="Tallon L."/>
            <person name="Van Aken S."/>
            <person name="Wanless D."/>
            <person name="White O."/>
            <person name="Wortman J."/>
            <person name="Fraser C.M."/>
            <person name="El-Sayed N.M.A."/>
        </authorList>
    </citation>
    <scope>NUCLEOTIDE SEQUENCE</scope>
    <source>
        <strain evidence="2">927/4 GUTat10.1</strain>
    </source>
</reference>
<dbReference type="PaxDb" id="5691-AAZ12599"/>
<dbReference type="EMBL" id="AC105378">
    <property type="protein sequence ID" value="AAX79527.1"/>
    <property type="molecule type" value="Genomic_DNA"/>
</dbReference>
<evidence type="ECO:0000313" key="2">
    <source>
        <dbReference type="EMBL" id="AAZ12599.1"/>
    </source>
</evidence>
<accession>Q57ZF4</accession>
<dbReference type="KEGG" id="tbr:Tb927.7.5350"/>
<dbReference type="AlphaFoldDB" id="Q57ZF4"/>
<evidence type="ECO:0000313" key="3">
    <source>
        <dbReference type="Proteomes" id="UP000008524"/>
    </source>
</evidence>
<protein>
    <submittedName>
        <fullName evidence="1">Uncharacterized protein</fullName>
    </submittedName>
</protein>
<name>Q57ZF4_TRYB2</name>
<reference evidence="1" key="4">
    <citation type="submission" date="2005-04" db="EMBL/GenBank/DDBJ databases">
        <title>.</title>
        <authorList>
            <person name="Ghedin E."/>
            <person name="Blandin G."/>
            <person name="Bartholomeu D."/>
            <person name="Caler E."/>
            <person name="Haas B."/>
            <person name="Hannick L."/>
            <person name="Shallom J."/>
            <person name="Hou L."/>
            <person name="Djikeng A."/>
            <person name="Feldblyum T."/>
            <person name="Hostetler J."/>
            <person name="Johnson J."/>
            <person name="Jones K."/>
            <person name="Koo H.L."/>
            <person name="Larkin C."/>
            <person name="Pai G."/>
            <person name="Peterson J."/>
            <person name="Khalak H.G."/>
            <person name="Salzberg S."/>
            <person name="Simpson A.J."/>
            <person name="Tallon L."/>
            <person name="Van Aken S."/>
            <person name="Wanless D."/>
            <person name="White O."/>
            <person name="Wortman J."/>
            <person name="Fraser C.M."/>
            <person name="El-Sayed N.M.A."/>
        </authorList>
    </citation>
    <scope>NUCLEOTIDE SEQUENCE</scope>
    <source>
        <strain evidence="1">GUTat10.1</strain>
    </source>
</reference>
<proteinExistence type="predicted"/>
<organism evidence="1 3">
    <name type="scientific">Trypanosoma brucei brucei (strain 927/4 GUTat10.1)</name>
    <dbReference type="NCBI Taxonomy" id="185431"/>
    <lineage>
        <taxon>Eukaryota</taxon>
        <taxon>Discoba</taxon>
        <taxon>Euglenozoa</taxon>
        <taxon>Kinetoplastea</taxon>
        <taxon>Metakinetoplastina</taxon>
        <taxon>Trypanosomatida</taxon>
        <taxon>Trypanosomatidae</taxon>
        <taxon>Trypanosoma</taxon>
    </lineage>
</organism>
<reference evidence="2" key="2">
    <citation type="journal article" date="2005" name="Science">
        <title>Comparative genomics of trypanosomatid parasitic protozoa.</title>
        <authorList>
            <person name="El-Sayed N.M."/>
            <person name="Myler P.J."/>
            <person name="Blandin G."/>
            <person name="Berriman M."/>
            <person name="Crabtree J."/>
            <person name="Aggarwal G."/>
            <person name="Caler E."/>
            <person name="Renauld H."/>
            <person name="Worthey E.A."/>
            <person name="Hertz-Fowler C."/>
            <person name="Ghedin E."/>
            <person name="Peacock C."/>
            <person name="Bartholomeu D.C."/>
            <person name="Haas B.J."/>
            <person name="Tran A.N."/>
            <person name="Wortman J.R."/>
            <person name="Alsmark U.C."/>
            <person name="Angiuoli S."/>
            <person name="Anupama A."/>
            <person name="Badger J."/>
            <person name="Bringaud F."/>
            <person name="Cadag E."/>
            <person name="Carlton J.M."/>
            <person name="Cerqueira G.C."/>
            <person name="Creasy T."/>
            <person name="Delcher A.L."/>
            <person name="Djikeng A."/>
            <person name="Embley T.M."/>
            <person name="Hauser C."/>
            <person name="Ivens A.C."/>
            <person name="Kummerfeld S.K."/>
            <person name="Pereira-Leal J.B."/>
            <person name="Nilsson D."/>
            <person name="Peterson J."/>
            <person name="Salzberg S.L."/>
            <person name="Shallom J."/>
            <person name="Silva J.C."/>
            <person name="Sundaram J."/>
            <person name="Westenberger S."/>
            <person name="White O."/>
            <person name="Melville S.E."/>
            <person name="Donelson J.E."/>
            <person name="Andersson B."/>
            <person name="Stuart K.D."/>
            <person name="Hall N."/>
        </authorList>
    </citation>
    <scope>NUCLEOTIDE SEQUENCE</scope>
    <source>
        <strain evidence="2">927/4 GUTat10.1</strain>
    </source>
</reference>